<dbReference type="PANTHER" id="PTHR33371">
    <property type="entry name" value="INTERMEMBRANE PHOSPHOLIPID TRANSPORT SYSTEM BINDING PROTEIN MLAD-RELATED"/>
    <property type="match status" value="1"/>
</dbReference>
<dbReference type="PANTHER" id="PTHR33371:SF4">
    <property type="entry name" value="INTERMEMBRANE PHOSPHOLIPID TRANSPORT SYSTEM BINDING PROTEIN MLAD"/>
    <property type="match status" value="1"/>
</dbReference>
<keyword evidence="3" id="KW-1185">Reference proteome</keyword>
<dbReference type="GO" id="GO:0005543">
    <property type="term" value="F:phospholipid binding"/>
    <property type="evidence" value="ECO:0007669"/>
    <property type="project" value="TreeGrafter"/>
</dbReference>
<dbReference type="NCBIfam" id="TIGR04430">
    <property type="entry name" value="OM_asym_MlaD"/>
    <property type="match status" value="1"/>
</dbReference>
<evidence type="ECO:0000313" key="3">
    <source>
        <dbReference type="Proteomes" id="UP000254720"/>
    </source>
</evidence>
<dbReference type="AlphaFoldDB" id="A0A370GZP9"/>
<dbReference type="Proteomes" id="UP000254720">
    <property type="component" value="Unassembled WGS sequence"/>
</dbReference>
<feature type="domain" description="Mce/MlaD" evidence="1">
    <location>
        <begin position="39"/>
        <end position="117"/>
    </location>
</feature>
<reference evidence="2 3" key="1">
    <citation type="submission" date="2018-07" db="EMBL/GenBank/DDBJ databases">
        <title>Genomic Encyclopedia of Type Strains, Phase IV (KMG-IV): sequencing the most valuable type-strain genomes for metagenomic binning, comparative biology and taxonomic classification.</title>
        <authorList>
            <person name="Goeker M."/>
        </authorList>
    </citation>
    <scope>NUCLEOTIDE SEQUENCE [LARGE SCALE GENOMIC DNA]</scope>
    <source>
        <strain evidence="2 3">DSM 16500</strain>
    </source>
</reference>
<dbReference type="OrthoDB" id="9788420at2"/>
<gene>
    <name evidence="2" type="ORF">C8D86_10166</name>
</gene>
<dbReference type="EMBL" id="QQAX01000001">
    <property type="protein sequence ID" value="RDI48787.1"/>
    <property type="molecule type" value="Genomic_DNA"/>
</dbReference>
<name>A0A370GZP9_9COXI</name>
<comment type="caution">
    <text evidence="2">The sequence shown here is derived from an EMBL/GenBank/DDBJ whole genome shotgun (WGS) entry which is preliminary data.</text>
</comment>
<organism evidence="2 3">
    <name type="scientific">Aquicella lusitana</name>
    <dbReference type="NCBI Taxonomy" id="254246"/>
    <lineage>
        <taxon>Bacteria</taxon>
        <taxon>Pseudomonadati</taxon>
        <taxon>Pseudomonadota</taxon>
        <taxon>Gammaproteobacteria</taxon>
        <taxon>Legionellales</taxon>
        <taxon>Coxiellaceae</taxon>
        <taxon>Aquicella</taxon>
    </lineage>
</organism>
<evidence type="ECO:0000259" key="1">
    <source>
        <dbReference type="Pfam" id="PF02470"/>
    </source>
</evidence>
<dbReference type="RefSeq" id="WP_114833302.1">
    <property type="nucleotide sequence ID" value="NZ_LR699114.1"/>
</dbReference>
<sequence length="172" mass="18564">MLPQRLIESLVGLFLLFAIIALTVLAFKVSGLTSLFPSKTYTVIASFDDIGGLKVRSSVKIGGVQIGEVSDITLDPVTFRAIVKMRIEDQFNDIPDDSSAGIFTAGLLGDNYISITPMYSKTFLKEGSQIEITRSAMVLEKLIGQLIYKIGNSGTDGTKQNTTGNGDQHANQ</sequence>
<proteinExistence type="predicted"/>
<protein>
    <submittedName>
        <fullName evidence="2">Phospholipid/cholesterol/gamma-HCH transport system substrate-binding protein</fullName>
    </submittedName>
</protein>
<accession>A0A370GZP9</accession>
<dbReference type="Pfam" id="PF02470">
    <property type="entry name" value="MlaD"/>
    <property type="match status" value="1"/>
</dbReference>
<dbReference type="InterPro" id="IPR003399">
    <property type="entry name" value="Mce/MlaD"/>
</dbReference>
<dbReference type="InterPro" id="IPR030970">
    <property type="entry name" value="ABC_MlaD"/>
</dbReference>
<dbReference type="GO" id="GO:0005548">
    <property type="term" value="F:phospholipid transporter activity"/>
    <property type="evidence" value="ECO:0007669"/>
    <property type="project" value="TreeGrafter"/>
</dbReference>
<evidence type="ECO:0000313" key="2">
    <source>
        <dbReference type="EMBL" id="RDI48787.1"/>
    </source>
</evidence>
<dbReference type="InterPro" id="IPR052336">
    <property type="entry name" value="MlaD_Phospholipid_Transporter"/>
</dbReference>